<dbReference type="EMBL" id="BRXX01000578">
    <property type="protein sequence ID" value="GMH47780.1"/>
    <property type="molecule type" value="Genomic_DNA"/>
</dbReference>
<comment type="caution">
    <text evidence="2">The sequence shown here is derived from an EMBL/GenBank/DDBJ whole genome shotgun (WGS) entry which is preliminary data.</text>
</comment>
<keyword evidence="1" id="KW-0732">Signal</keyword>
<reference evidence="3" key="1">
    <citation type="journal article" date="2023" name="Commun. Biol.">
        <title>Genome analysis of Parmales, the sister group of diatoms, reveals the evolutionary specialization of diatoms from phago-mixotrophs to photoautotrophs.</title>
        <authorList>
            <person name="Ban H."/>
            <person name="Sato S."/>
            <person name="Yoshikawa S."/>
            <person name="Yamada K."/>
            <person name="Nakamura Y."/>
            <person name="Ichinomiya M."/>
            <person name="Sato N."/>
            <person name="Blanc-Mathieu R."/>
            <person name="Endo H."/>
            <person name="Kuwata A."/>
            <person name="Ogata H."/>
        </authorList>
    </citation>
    <scope>NUCLEOTIDE SEQUENCE [LARGE SCALE GENOMIC DNA]</scope>
    <source>
        <strain evidence="3">NIES 3699</strain>
    </source>
</reference>
<sequence>MNATIHEVLLTLILIFLATSETASQQQFNNQELLKFGSKQEVRRWLEIMGIERGEGCETKECIVDYIMSLRVEPRRDEREQHRVNAEIQAAASSSASSSSSTSISSTKARLAVLLASLKAEVPEYEFETAQPFITLPIIDCVEPQVVWDVALNDVYLDGELRPSKLTWEECAGALLGAAVVDVGSVARNQPPTHGDSIATLPTGNLEAHLKARCPTYSSSVSALVSNCSQTDLRSGYRNASHATLRHVSFAPPSKSSLLIASANITHRGNVHTAKWRIRLPGCHHTPSSLSTDMLDRWNSAHYWDRRFQEIQHERLLSSDGAAPHVLTYGDDHLVISVASYISDNFAHIIIDSLFRLVAVVHLVVSDSDNAGDKFLDDSVIVHLGTEAILPATGELLRALLVGAVAERHPEATKTTILLNVEEYLLNFDTLSAELGLLADRLGYDFVDDVDALEPPSKAFETIRNVALLVGPHGAAFMNMLLAPRDLESKSELVVLELWGGRGCETCMARLADALSLTYAALPLRAPAFEEVDVDIVVEAAEFLLSNKIS</sequence>
<name>A0A9W7DMM8_9STRA</name>
<dbReference type="AlphaFoldDB" id="A0A9W7DMM8"/>
<gene>
    <name evidence="2" type="ORF">TrVE_jg8945</name>
</gene>
<keyword evidence="3" id="KW-1185">Reference proteome</keyword>
<protein>
    <submittedName>
        <fullName evidence="2">Uncharacterized protein</fullName>
    </submittedName>
</protein>
<proteinExistence type="predicted"/>
<evidence type="ECO:0000256" key="1">
    <source>
        <dbReference type="SAM" id="SignalP"/>
    </source>
</evidence>
<feature type="signal peptide" evidence="1">
    <location>
        <begin position="1"/>
        <end position="25"/>
    </location>
</feature>
<feature type="chain" id="PRO_5040851321" evidence="1">
    <location>
        <begin position="26"/>
        <end position="550"/>
    </location>
</feature>
<evidence type="ECO:0000313" key="2">
    <source>
        <dbReference type="EMBL" id="GMH47780.1"/>
    </source>
</evidence>
<dbReference type="Proteomes" id="UP001165160">
    <property type="component" value="Unassembled WGS sequence"/>
</dbReference>
<evidence type="ECO:0000313" key="3">
    <source>
        <dbReference type="Proteomes" id="UP001165160"/>
    </source>
</evidence>
<organism evidence="2 3">
    <name type="scientific">Triparma verrucosa</name>
    <dbReference type="NCBI Taxonomy" id="1606542"/>
    <lineage>
        <taxon>Eukaryota</taxon>
        <taxon>Sar</taxon>
        <taxon>Stramenopiles</taxon>
        <taxon>Ochrophyta</taxon>
        <taxon>Bolidophyceae</taxon>
        <taxon>Parmales</taxon>
        <taxon>Triparmaceae</taxon>
        <taxon>Triparma</taxon>
    </lineage>
</organism>
<accession>A0A9W7DMM8</accession>